<evidence type="ECO:0000256" key="2">
    <source>
        <dbReference type="ARBA" id="ARBA00022448"/>
    </source>
</evidence>
<evidence type="ECO:0000313" key="15">
    <source>
        <dbReference type="WBParaSite" id="BXY_0754100.1"/>
    </source>
</evidence>
<evidence type="ECO:0000313" key="13">
    <source>
        <dbReference type="Proteomes" id="UP000095284"/>
    </source>
</evidence>
<keyword evidence="4 9" id="KW-1133">Transmembrane helix</keyword>
<feature type="transmembrane region" description="Helical" evidence="9">
    <location>
        <begin position="199"/>
        <end position="220"/>
    </location>
</feature>
<accession>A0A1I7S3G0</accession>
<dbReference type="PANTHER" id="PTHR11003:SF309">
    <property type="entry name" value="POTASSIUM CHANNEL DOMAIN-CONTAINING PROTEIN"/>
    <property type="match status" value="1"/>
</dbReference>
<keyword evidence="7 8" id="KW-0407">Ion channel</keyword>
<evidence type="ECO:0000256" key="3">
    <source>
        <dbReference type="ARBA" id="ARBA00022692"/>
    </source>
</evidence>
<evidence type="ECO:0000313" key="14">
    <source>
        <dbReference type="Proteomes" id="UP000659654"/>
    </source>
</evidence>
<evidence type="ECO:0000256" key="6">
    <source>
        <dbReference type="ARBA" id="ARBA00023136"/>
    </source>
</evidence>
<dbReference type="Proteomes" id="UP000659654">
    <property type="component" value="Unassembled WGS sequence"/>
</dbReference>
<evidence type="ECO:0000259" key="10">
    <source>
        <dbReference type="Pfam" id="PF07885"/>
    </source>
</evidence>
<dbReference type="SUPFAM" id="SSF81324">
    <property type="entry name" value="Voltage-gated potassium channels"/>
    <property type="match status" value="2"/>
</dbReference>
<evidence type="ECO:0000256" key="9">
    <source>
        <dbReference type="SAM" id="Phobius"/>
    </source>
</evidence>
<dbReference type="Pfam" id="PF07885">
    <property type="entry name" value="Ion_trans_2"/>
    <property type="match status" value="2"/>
</dbReference>
<dbReference type="InterPro" id="IPR003280">
    <property type="entry name" value="2pore_dom_K_chnl"/>
</dbReference>
<dbReference type="EMBL" id="CAJFDI010000004">
    <property type="protein sequence ID" value="CAD5226803.1"/>
    <property type="molecule type" value="Genomic_DNA"/>
</dbReference>
<name>A0A1I7S3G0_BURXY</name>
<feature type="transmembrane region" description="Helical" evidence="9">
    <location>
        <begin position="128"/>
        <end position="149"/>
    </location>
</feature>
<dbReference type="PRINTS" id="PR01333">
    <property type="entry name" value="2POREKCHANEL"/>
</dbReference>
<keyword evidence="3 8" id="KW-0812">Transmembrane</keyword>
<feature type="transmembrane region" description="Helical" evidence="9">
    <location>
        <begin position="21"/>
        <end position="43"/>
    </location>
</feature>
<reference evidence="15" key="1">
    <citation type="submission" date="2016-11" db="UniProtKB">
        <authorList>
            <consortium name="WormBaseParasite"/>
        </authorList>
    </citation>
    <scope>IDENTIFICATION</scope>
</reference>
<organism evidence="13 15">
    <name type="scientific">Bursaphelenchus xylophilus</name>
    <name type="common">Pinewood nematode worm</name>
    <name type="synonym">Aphelenchoides xylophilus</name>
    <dbReference type="NCBI Taxonomy" id="6326"/>
    <lineage>
        <taxon>Eukaryota</taxon>
        <taxon>Metazoa</taxon>
        <taxon>Ecdysozoa</taxon>
        <taxon>Nematoda</taxon>
        <taxon>Chromadorea</taxon>
        <taxon>Rhabditida</taxon>
        <taxon>Tylenchina</taxon>
        <taxon>Tylenchomorpha</taxon>
        <taxon>Aphelenchoidea</taxon>
        <taxon>Aphelenchoididae</taxon>
        <taxon>Bursaphelenchus</taxon>
    </lineage>
</organism>
<dbReference type="WBParaSite" id="BXY_0754100.1">
    <property type="protein sequence ID" value="BXY_0754100.1"/>
    <property type="gene ID" value="BXY_0754100"/>
</dbReference>
<sequence>MALNSRIFSQIQRFLKPFGTFGFHFGIVIFCLIYITLGAVFIYNLEQPKELDELKQVLDTLEQKQLQFLIDVIHLKYNLGEDEKEFKAILKKKILESEEFLLVLFNHPVAANYFDSLVFNNGTYKDQWTFSSSLLLSATTIIPVGFGFITPRTEAGKLFLIGYAVIGIPLALVTISDIGNFFCDFIFGLFKGNEKGGTFFVAFLILLYPVITSQLIYLCSHLELSDCYYYSIVCMFTIGFGDILPPIPIPFLILYLAFGVMLMTIGVEVIGANAIHHIHYMGRQMGKASHVATKFIQLAHAKLNINKGLELGIGQLNAFAKMGVMCNMDNESFKPLQHPASIAYEPQIPLKYVDMN</sequence>
<keyword evidence="14" id="KW-1185">Reference proteome</keyword>
<feature type="transmembrane region" description="Helical" evidence="9">
    <location>
        <begin position="253"/>
        <end position="275"/>
    </location>
</feature>
<dbReference type="eggNOG" id="KOG1418">
    <property type="taxonomic scope" value="Eukaryota"/>
</dbReference>
<evidence type="ECO:0000256" key="8">
    <source>
        <dbReference type="RuleBase" id="RU003857"/>
    </source>
</evidence>
<dbReference type="Proteomes" id="UP000582659">
    <property type="component" value="Unassembled WGS sequence"/>
</dbReference>
<evidence type="ECO:0000313" key="11">
    <source>
        <dbReference type="EMBL" id="CAD5226803.1"/>
    </source>
</evidence>
<feature type="domain" description="Potassium channel" evidence="10">
    <location>
        <begin position="210"/>
        <end position="271"/>
    </location>
</feature>
<feature type="transmembrane region" description="Helical" evidence="9">
    <location>
        <begin position="227"/>
        <end position="247"/>
    </location>
</feature>
<proteinExistence type="inferred from homology"/>
<evidence type="ECO:0000256" key="5">
    <source>
        <dbReference type="ARBA" id="ARBA00023065"/>
    </source>
</evidence>
<dbReference type="GO" id="GO:0022841">
    <property type="term" value="F:potassium ion leak channel activity"/>
    <property type="evidence" value="ECO:0007669"/>
    <property type="project" value="TreeGrafter"/>
</dbReference>
<evidence type="ECO:0000256" key="7">
    <source>
        <dbReference type="ARBA" id="ARBA00023303"/>
    </source>
</evidence>
<dbReference type="GO" id="GO:0005886">
    <property type="term" value="C:plasma membrane"/>
    <property type="evidence" value="ECO:0007669"/>
    <property type="project" value="TreeGrafter"/>
</dbReference>
<dbReference type="EMBL" id="CAJFCV020000004">
    <property type="protein sequence ID" value="CAG9116283.1"/>
    <property type="molecule type" value="Genomic_DNA"/>
</dbReference>
<keyword evidence="6 9" id="KW-0472">Membrane</keyword>
<comment type="similarity">
    <text evidence="8">Belongs to the two pore domain potassium channel (TC 1.A.1.8) family.</text>
</comment>
<gene>
    <name evidence="11" type="ORF">BXYJ_LOCUS9348</name>
</gene>
<dbReference type="Gene3D" id="1.10.287.70">
    <property type="match status" value="1"/>
</dbReference>
<dbReference type="Proteomes" id="UP000095284">
    <property type="component" value="Unplaced"/>
</dbReference>
<dbReference type="GO" id="GO:0015271">
    <property type="term" value="F:outward rectifier potassium channel activity"/>
    <property type="evidence" value="ECO:0007669"/>
    <property type="project" value="TreeGrafter"/>
</dbReference>
<evidence type="ECO:0000256" key="4">
    <source>
        <dbReference type="ARBA" id="ARBA00022989"/>
    </source>
</evidence>
<keyword evidence="5 8" id="KW-0406">Ion transport</keyword>
<reference evidence="12" key="2">
    <citation type="submission" date="2020-08" db="EMBL/GenBank/DDBJ databases">
        <authorList>
            <person name="Kikuchi T."/>
        </authorList>
    </citation>
    <scope>NUCLEOTIDE SEQUENCE</scope>
    <source>
        <strain evidence="11">Ka4C1</strain>
    </source>
</reference>
<keyword evidence="2 8" id="KW-0813">Transport</keyword>
<comment type="subcellular location">
    <subcellularLocation>
        <location evidence="1">Membrane</location>
        <topology evidence="1">Multi-pass membrane protein</topology>
    </subcellularLocation>
</comment>
<evidence type="ECO:0000313" key="12">
    <source>
        <dbReference type="EMBL" id="CAG9116283.1"/>
    </source>
</evidence>
<dbReference type="InterPro" id="IPR013099">
    <property type="entry name" value="K_chnl_dom"/>
</dbReference>
<evidence type="ECO:0000256" key="1">
    <source>
        <dbReference type="ARBA" id="ARBA00004141"/>
    </source>
</evidence>
<dbReference type="PANTHER" id="PTHR11003">
    <property type="entry name" value="POTASSIUM CHANNEL, SUBFAMILY K"/>
    <property type="match status" value="1"/>
</dbReference>
<protein>
    <submittedName>
        <fullName evidence="11">(pine wood nematode) hypothetical protein</fullName>
    </submittedName>
</protein>
<dbReference type="AlphaFoldDB" id="A0A1I7S3G0"/>
<feature type="transmembrane region" description="Helical" evidence="9">
    <location>
        <begin position="161"/>
        <end position="187"/>
    </location>
</feature>
<dbReference type="GO" id="GO:0030322">
    <property type="term" value="P:stabilization of membrane potential"/>
    <property type="evidence" value="ECO:0007669"/>
    <property type="project" value="TreeGrafter"/>
</dbReference>
<feature type="domain" description="Potassium channel" evidence="10">
    <location>
        <begin position="114"/>
        <end position="182"/>
    </location>
</feature>
<dbReference type="OrthoDB" id="297496at2759"/>